<sequence>MKSINLICLPFAGGNRYSYRDYELKCPPFIKLIPVESPGRGVRIREPLMYSMSVIVEDMYRQIKDIVDLQPYAIYGHSMGGLGAYLLTQKLLERGHMAPITLFITGTTGPSAISRQGKKRHLLSKKEFIEEIIALDGMPEEILKNEEMIEYFEPILRADFTATETYVHRESLPFDLPVTVITGDEEDMKDEDILRWQNVTIREIDFRKMSGKHFFIFKHPEAIIDIISDKLTTHSKIFQR</sequence>
<dbReference type="InterPro" id="IPR029058">
    <property type="entry name" value="AB_hydrolase_fold"/>
</dbReference>
<gene>
    <name evidence="3" type="ORF">GO495_24470</name>
</gene>
<evidence type="ECO:0000313" key="3">
    <source>
        <dbReference type="EMBL" id="MVT43772.1"/>
    </source>
</evidence>
<evidence type="ECO:0000313" key="4">
    <source>
        <dbReference type="Proteomes" id="UP000468388"/>
    </source>
</evidence>
<keyword evidence="4" id="KW-1185">Reference proteome</keyword>
<protein>
    <recommendedName>
        <fullName evidence="2">Thioesterase domain-containing protein</fullName>
    </recommendedName>
</protein>
<comment type="caution">
    <text evidence="3">The sequence shown here is derived from an EMBL/GenBank/DDBJ whole genome shotgun (WGS) entry which is preliminary data.</text>
</comment>
<feature type="domain" description="Thioesterase" evidence="2">
    <location>
        <begin position="6"/>
        <end position="230"/>
    </location>
</feature>
<dbReference type="RefSeq" id="WP_157302594.1">
    <property type="nucleotide sequence ID" value="NZ_BAAAZB010000001.1"/>
</dbReference>
<dbReference type="InterPro" id="IPR001031">
    <property type="entry name" value="Thioesterase"/>
</dbReference>
<dbReference type="InterPro" id="IPR012223">
    <property type="entry name" value="TEII"/>
</dbReference>
<name>A0A6N8JHZ8_9BACT</name>
<dbReference type="Proteomes" id="UP000468388">
    <property type="component" value="Unassembled WGS sequence"/>
</dbReference>
<evidence type="ECO:0000259" key="2">
    <source>
        <dbReference type="Pfam" id="PF00975"/>
    </source>
</evidence>
<dbReference type="EMBL" id="WRXO01000009">
    <property type="protein sequence ID" value="MVT43772.1"/>
    <property type="molecule type" value="Genomic_DNA"/>
</dbReference>
<proteinExistence type="inferred from homology"/>
<reference evidence="3 4" key="1">
    <citation type="submission" date="2019-12" db="EMBL/GenBank/DDBJ databases">
        <title>The draft genomic sequence of strain Chitinophaga oryziterrae JCM 16595.</title>
        <authorList>
            <person name="Zhang X."/>
        </authorList>
    </citation>
    <scope>NUCLEOTIDE SEQUENCE [LARGE SCALE GENOMIC DNA]</scope>
    <source>
        <strain evidence="3 4">JCM 16595</strain>
    </source>
</reference>
<dbReference type="Pfam" id="PF00975">
    <property type="entry name" value="Thioesterase"/>
    <property type="match status" value="1"/>
</dbReference>
<dbReference type="AlphaFoldDB" id="A0A6N8JHZ8"/>
<dbReference type="Gene3D" id="3.40.50.1820">
    <property type="entry name" value="alpha/beta hydrolase"/>
    <property type="match status" value="1"/>
</dbReference>
<dbReference type="SUPFAM" id="SSF53474">
    <property type="entry name" value="alpha/beta-Hydrolases"/>
    <property type="match status" value="1"/>
</dbReference>
<dbReference type="PANTHER" id="PTHR11487">
    <property type="entry name" value="THIOESTERASE"/>
    <property type="match status" value="1"/>
</dbReference>
<dbReference type="PANTHER" id="PTHR11487:SF0">
    <property type="entry name" value="S-ACYL FATTY ACID SYNTHASE THIOESTERASE, MEDIUM CHAIN"/>
    <property type="match status" value="1"/>
</dbReference>
<organism evidence="3 4">
    <name type="scientific">Chitinophaga oryziterrae</name>
    <dbReference type="NCBI Taxonomy" id="1031224"/>
    <lineage>
        <taxon>Bacteria</taxon>
        <taxon>Pseudomonadati</taxon>
        <taxon>Bacteroidota</taxon>
        <taxon>Chitinophagia</taxon>
        <taxon>Chitinophagales</taxon>
        <taxon>Chitinophagaceae</taxon>
        <taxon>Chitinophaga</taxon>
    </lineage>
</organism>
<dbReference type="GO" id="GO:0008610">
    <property type="term" value="P:lipid biosynthetic process"/>
    <property type="evidence" value="ECO:0007669"/>
    <property type="project" value="TreeGrafter"/>
</dbReference>
<accession>A0A6N8JHZ8</accession>
<comment type="similarity">
    <text evidence="1">Belongs to the thioesterase family.</text>
</comment>
<dbReference type="OrthoDB" id="2213423at2"/>
<evidence type="ECO:0000256" key="1">
    <source>
        <dbReference type="ARBA" id="ARBA00007169"/>
    </source>
</evidence>